<dbReference type="Proteomes" id="UP000032366">
    <property type="component" value="Unassembled WGS sequence"/>
</dbReference>
<dbReference type="PANTHER" id="PTHR42734:SF5">
    <property type="entry name" value="IRON TRANSPORT SYSTEM ATP-BINDING PROTEIN HI_0361-RELATED"/>
    <property type="match status" value="1"/>
</dbReference>
<evidence type="ECO:0000256" key="5">
    <source>
        <dbReference type="SAM" id="MobiDB-lite"/>
    </source>
</evidence>
<reference evidence="8 10" key="2">
    <citation type="submission" date="2018-06" db="EMBL/GenBank/DDBJ databases">
        <authorList>
            <consortium name="Pathogen Informatics"/>
            <person name="Doyle S."/>
        </authorList>
    </citation>
    <scope>NUCLEOTIDE SEQUENCE [LARGE SCALE GENOMIC DNA]</scope>
    <source>
        <strain evidence="8 10">NCTC13832</strain>
    </source>
</reference>
<dbReference type="PROSITE" id="PS50893">
    <property type="entry name" value="ABC_TRANSPORTER_2"/>
    <property type="match status" value="1"/>
</dbReference>
<reference evidence="7 9" key="1">
    <citation type="submission" date="2015-01" db="EMBL/GenBank/DDBJ databases">
        <authorList>
            <person name="Guo J."/>
        </authorList>
    </citation>
    <scope>NUCLEOTIDE SEQUENCE [LARGE SCALE GENOMIC DNA]</scope>
    <source>
        <strain evidence="7 9">DSM 22147</strain>
    </source>
</reference>
<keyword evidence="3" id="KW-0547">Nucleotide-binding</keyword>
<evidence type="ECO:0000313" key="7">
    <source>
        <dbReference type="EMBL" id="KIX90700.1"/>
    </source>
</evidence>
<dbReference type="SMART" id="SM00382">
    <property type="entry name" value="AAA"/>
    <property type="match status" value="1"/>
</dbReference>
<dbReference type="AlphaFoldDB" id="A0A0D6XQH3"/>
<evidence type="ECO:0000256" key="3">
    <source>
        <dbReference type="ARBA" id="ARBA00022741"/>
    </source>
</evidence>
<dbReference type="EMBL" id="UHDT01000001">
    <property type="protein sequence ID" value="SUM56719.1"/>
    <property type="molecule type" value="Genomic_DNA"/>
</dbReference>
<dbReference type="InterPro" id="IPR027417">
    <property type="entry name" value="P-loop_NTPase"/>
</dbReference>
<dbReference type="InterPro" id="IPR003439">
    <property type="entry name" value="ABC_transporter-like_ATP-bd"/>
</dbReference>
<dbReference type="InterPro" id="IPR050153">
    <property type="entry name" value="Metal_Ion_Import_ABC"/>
</dbReference>
<dbReference type="OrthoDB" id="9806726at2"/>
<dbReference type="GO" id="GO:0016887">
    <property type="term" value="F:ATP hydrolysis activity"/>
    <property type="evidence" value="ECO:0007669"/>
    <property type="project" value="InterPro"/>
</dbReference>
<evidence type="ECO:0000313" key="9">
    <source>
        <dbReference type="Proteomes" id="UP000032366"/>
    </source>
</evidence>
<accession>A0A0D6XQH3</accession>
<dbReference type="CDD" id="cd03235">
    <property type="entry name" value="ABC_Metallic_Cations"/>
    <property type="match status" value="1"/>
</dbReference>
<evidence type="ECO:0000313" key="10">
    <source>
        <dbReference type="Proteomes" id="UP000254100"/>
    </source>
</evidence>
<dbReference type="Pfam" id="PF00005">
    <property type="entry name" value="ABC_tran"/>
    <property type="match status" value="1"/>
</dbReference>
<organism evidence="8 10">
    <name type="scientific">Staphylococcus microti</name>
    <dbReference type="NCBI Taxonomy" id="569857"/>
    <lineage>
        <taxon>Bacteria</taxon>
        <taxon>Bacillati</taxon>
        <taxon>Bacillota</taxon>
        <taxon>Bacilli</taxon>
        <taxon>Bacillales</taxon>
        <taxon>Staphylococcaceae</taxon>
        <taxon>Staphylococcus</taxon>
    </lineage>
</organism>
<evidence type="ECO:0000313" key="8">
    <source>
        <dbReference type="EMBL" id="SUM56719.1"/>
    </source>
</evidence>
<keyword evidence="4 8" id="KW-0067">ATP-binding</keyword>
<dbReference type="RefSeq" id="WP_044360354.1">
    <property type="nucleotide sequence ID" value="NZ_JXWY01000036.1"/>
</dbReference>
<dbReference type="SUPFAM" id="SSF52540">
    <property type="entry name" value="P-loop containing nucleoside triphosphate hydrolases"/>
    <property type="match status" value="1"/>
</dbReference>
<protein>
    <submittedName>
        <fullName evidence="7 8">ABC transporter ATP-binding protein</fullName>
    </submittedName>
</protein>
<dbReference type="GO" id="GO:0005524">
    <property type="term" value="F:ATP binding"/>
    <property type="evidence" value="ECO:0007669"/>
    <property type="project" value="UniProtKB-KW"/>
</dbReference>
<keyword evidence="9" id="KW-1185">Reference proteome</keyword>
<dbReference type="PANTHER" id="PTHR42734">
    <property type="entry name" value="METAL TRANSPORT SYSTEM ATP-BINDING PROTEIN TM_0124-RELATED"/>
    <property type="match status" value="1"/>
</dbReference>
<keyword evidence="2" id="KW-0813">Transport</keyword>
<evidence type="ECO:0000256" key="1">
    <source>
        <dbReference type="ARBA" id="ARBA00005417"/>
    </source>
</evidence>
<feature type="domain" description="ABC transporter" evidence="6">
    <location>
        <begin position="2"/>
        <end position="234"/>
    </location>
</feature>
<proteinExistence type="inferred from homology"/>
<evidence type="ECO:0000259" key="6">
    <source>
        <dbReference type="PROSITE" id="PS50893"/>
    </source>
</evidence>
<feature type="region of interest" description="Disordered" evidence="5">
    <location>
        <begin position="237"/>
        <end position="259"/>
    </location>
</feature>
<dbReference type="EMBL" id="JXWY01000036">
    <property type="protein sequence ID" value="KIX90700.1"/>
    <property type="molecule type" value="Genomic_DNA"/>
</dbReference>
<dbReference type="Proteomes" id="UP000254100">
    <property type="component" value="Unassembled WGS sequence"/>
</dbReference>
<gene>
    <name evidence="8" type="primary">artM</name>
    <name evidence="8" type="ORF">NCTC13832_00375</name>
    <name evidence="7" type="ORF">TP70_06155</name>
</gene>
<sequence>MLSIKDLELYLGRKHILKDITLDLPLHGEMIGIMGPNGCGKSSLIKSLIGELPANGTITLNDQPIKQCLTDITYIPQKSLLDLEFPINVEDLVLSGCYQDTGWFKRIPKAMKQRRDNILRELSLFDLRKRSLNALSGGQLQRVYIARALMSDSSVYLLDEPFVGIDFKSEAIILEKLEALKANGKLILIVHHDLATAAQYFDRILLLNQSIQFFGDSAEALKPEHIESVFLSKHTLSQSNDSSQPRKEVVHRAVHPTSL</sequence>
<name>A0A0D6XQH3_9STAP</name>
<dbReference type="InterPro" id="IPR003593">
    <property type="entry name" value="AAA+_ATPase"/>
</dbReference>
<evidence type="ECO:0000256" key="4">
    <source>
        <dbReference type="ARBA" id="ARBA00022840"/>
    </source>
</evidence>
<comment type="similarity">
    <text evidence="1">Belongs to the ABC transporter superfamily.</text>
</comment>
<evidence type="ECO:0000256" key="2">
    <source>
        <dbReference type="ARBA" id="ARBA00022448"/>
    </source>
</evidence>
<dbReference type="STRING" id="569857.TP70_06155"/>
<dbReference type="Gene3D" id="3.40.50.300">
    <property type="entry name" value="P-loop containing nucleotide triphosphate hydrolases"/>
    <property type="match status" value="1"/>
</dbReference>